<feature type="compositionally biased region" description="Polar residues" evidence="2">
    <location>
        <begin position="168"/>
        <end position="178"/>
    </location>
</feature>
<evidence type="ECO:0000256" key="2">
    <source>
        <dbReference type="SAM" id="MobiDB-lite"/>
    </source>
</evidence>
<keyword evidence="4" id="KW-1185">Reference proteome</keyword>
<feature type="coiled-coil region" evidence="1">
    <location>
        <begin position="1285"/>
        <end position="1326"/>
    </location>
</feature>
<sequence>MFAVYRKFDTYSFVCHCCTFWAVAFCPGGCRTNALENESPSPSPSPSLSASDRKDVITMVESSNSGFVEAARNAVRTLGIVNLAIITLRIRIQSEVFAIMQAARSGSVSPDLCGKTSLGGSAAESRDGVGAGAVDGAGRKRSGIALVKLMTERPGSPTQVIGCVQQSEEGRVQPSSDTGGLMMGSKGTGDDVDHGTLGSSSKEIWERGEHHAVSLMISNEALVELRDVIKQRHLDFLELKQLHGSLRDGLAKILTAKMESGELSHPRGAKERKSEFEAIDEEWRTCVKEKWHALEELGNQLCSISADICKYSNFEMSDCDVKLVVDELQKLVQDEKEAIAAILEERGTACCWQSHSGVLAGGSLREEEKDFGPMEMSKQEPKEHRSAEEGLTIVPLSGHLVYSLVKHLHRHLTSLESLVLKSHKVSQRQLDCLYEREEAVQQQWEQAVTWRKARNLEEDIAKQMEHLRREKGETETLVAEQKMEVLRLASMLETAREELGRRQLELDELEKRISESQDVLTQCRIESEEKSLKKVELELEIEKRQAEADSFLSRSERLEAELHLLEEHVGRYAADSERARMEKAELDRLKLSLASEIAELMEKRDTLVSELRHLENAVGEAADMLKAEEQALAQRAGHLREMEERCAEMGAMMDKKEQLIHEVASLKRELEELAQRRWEEGEAAVTCESDRLHQLEEDWKSLKSGIENDWGTFDLLKCNAKMAVDVMKSEWSGCVGKVMKILEWEVVNLDQTHNRESLDNDSMDKVELGEGLREQIEELRRVFVAMHLQLLKHRRQCKEQERALRVAQAGLESAEGKREEVEKELALAEAKLHSVEDEVEGLEEKKEVLLMELTSAEDKLSSLAEEIEAAKRNINGSRIECMEMEGEKERLSKEARALEELLMKKEESLRRSEARVGDLRRAMDNLREEMDKMTTEKEETIEDLKRAEGDLGRKREDVAMMEARAAFLSEQIRTSEGLAEGLRREIRALESREEETSTRVKAVELELSVVSGKLSEARSVLRETEENLTRRREELEVLEPQMRQREGEKMLTEVQSQIGLAMEMRERLKAELEAAELEVDSLLREKAEMERELKQVKEALGAERNVLAEAQGQARRQVRENGHVESKLLEADVEMTKLAKERTALENIRSQLEERFVTLLRREKQLRSLELAISWDWGSASQIGIPNKRGVPPQRDTHNDDENVAAEEGERSPGGGGNQHHVVCQSHPYTCAANSKGEKIAISGFEGDGRSELGKSSRGPPKGDGLTSTEEAQAERDAALVNELVAELREVVKEWKGATQAAEREMEELKEFKVGLIEEVAEMRNECLRWIAHARERLRELRKLVNARQASGAEDTRTRKELKRVKTELIELKKAWEKQVVWNKEMTDKGKKYQDEAERYERLAELRRKEAERLRSEVEKQEGRVHRARQTIAAIRKELMMVKEMKASFYTEQEGTRDMHSHREVGDANGCAASRNGVFKGKAGFLWSELEAHGRAAAVGRGRGGDANGVLGLGSPYAVGSSGRDPELAANMEEQSSGGPKDESGNHQNLLRQHEHANGKMEVRMRGRGAEEKVEVGNRAVGDERENADRKLQQVQAEIGKVIFQLKDLQDKLMTTVEWRNHALEWGAGGEEAATGMRSEEAMMGAEGDDDLARQMMKRHEYRHPNELHAQHLDREIGNGGLATNGGESRPPASSTTMLGGLEKESAAAVMALSTVLDGMKQAHLQVIAARGIMQGRDRCTLGNYGHGGRQRDELTVQVQG</sequence>
<dbReference type="Gramene" id="GBG61812">
    <property type="protein sequence ID" value="GBG61812"/>
    <property type="gene ID" value="CBR_g23770"/>
</dbReference>
<organism evidence="3 4">
    <name type="scientific">Chara braunii</name>
    <name type="common">Braun's stonewort</name>
    <dbReference type="NCBI Taxonomy" id="69332"/>
    <lineage>
        <taxon>Eukaryota</taxon>
        <taxon>Viridiplantae</taxon>
        <taxon>Streptophyta</taxon>
        <taxon>Charophyceae</taxon>
        <taxon>Charales</taxon>
        <taxon>Characeae</taxon>
        <taxon>Chara</taxon>
    </lineage>
</organism>
<dbReference type="Proteomes" id="UP000265515">
    <property type="component" value="Unassembled WGS sequence"/>
</dbReference>
<accession>A0A388JVR6</accession>
<gene>
    <name evidence="3" type="ORF">CBR_g23770</name>
</gene>
<name>A0A388JVR6_CHABU</name>
<keyword evidence="1" id="KW-0175">Coiled coil</keyword>
<dbReference type="EMBL" id="BFEA01000023">
    <property type="protein sequence ID" value="GBG61812.1"/>
    <property type="molecule type" value="Genomic_DNA"/>
</dbReference>
<evidence type="ECO:0000313" key="3">
    <source>
        <dbReference type="EMBL" id="GBG61812.1"/>
    </source>
</evidence>
<comment type="caution">
    <text evidence="3">The sequence shown here is derived from an EMBL/GenBank/DDBJ whole genome shotgun (WGS) entry which is preliminary data.</text>
</comment>
<feature type="region of interest" description="Disordered" evidence="2">
    <location>
        <begin position="1677"/>
        <end position="1698"/>
    </location>
</feature>
<evidence type="ECO:0000313" key="4">
    <source>
        <dbReference type="Proteomes" id="UP000265515"/>
    </source>
</evidence>
<proteinExistence type="predicted"/>
<reference evidence="3 4" key="1">
    <citation type="journal article" date="2018" name="Cell">
        <title>The Chara Genome: Secondary Complexity and Implications for Plant Terrestrialization.</title>
        <authorList>
            <person name="Nishiyama T."/>
            <person name="Sakayama H."/>
            <person name="Vries J.D."/>
            <person name="Buschmann H."/>
            <person name="Saint-Marcoux D."/>
            <person name="Ullrich K.K."/>
            <person name="Haas F.B."/>
            <person name="Vanderstraeten L."/>
            <person name="Becker D."/>
            <person name="Lang D."/>
            <person name="Vosolsobe S."/>
            <person name="Rombauts S."/>
            <person name="Wilhelmsson P.K.I."/>
            <person name="Janitza P."/>
            <person name="Kern R."/>
            <person name="Heyl A."/>
            <person name="Rumpler F."/>
            <person name="Villalobos L.I.A.C."/>
            <person name="Clay J.M."/>
            <person name="Skokan R."/>
            <person name="Toyoda A."/>
            <person name="Suzuki Y."/>
            <person name="Kagoshima H."/>
            <person name="Schijlen E."/>
            <person name="Tajeshwar N."/>
            <person name="Catarino B."/>
            <person name="Hetherington A.J."/>
            <person name="Saltykova A."/>
            <person name="Bonnot C."/>
            <person name="Breuninger H."/>
            <person name="Symeonidi A."/>
            <person name="Radhakrishnan G.V."/>
            <person name="Van Nieuwerburgh F."/>
            <person name="Deforce D."/>
            <person name="Chang C."/>
            <person name="Karol K.G."/>
            <person name="Hedrich R."/>
            <person name="Ulvskov P."/>
            <person name="Glockner G."/>
            <person name="Delwiche C.F."/>
            <person name="Petrasek J."/>
            <person name="Van de Peer Y."/>
            <person name="Friml J."/>
            <person name="Beilby M."/>
            <person name="Dolan L."/>
            <person name="Kohara Y."/>
            <person name="Sugano S."/>
            <person name="Fujiyama A."/>
            <person name="Delaux P.-M."/>
            <person name="Quint M."/>
            <person name="TheiBen G."/>
            <person name="Hagemann M."/>
            <person name="Harholt J."/>
            <person name="Dunand C."/>
            <person name="Zachgo S."/>
            <person name="Langdale J."/>
            <person name="Maumus F."/>
            <person name="Straeten D.V.D."/>
            <person name="Gould S.B."/>
            <person name="Rensing S.A."/>
        </authorList>
    </citation>
    <scope>NUCLEOTIDE SEQUENCE [LARGE SCALE GENOMIC DNA]</scope>
    <source>
        <strain evidence="3 4">S276</strain>
    </source>
</reference>
<feature type="region of interest" description="Disordered" evidence="2">
    <location>
        <begin position="168"/>
        <end position="194"/>
    </location>
</feature>
<feature type="coiled-coil region" evidence="1">
    <location>
        <begin position="1359"/>
        <end position="1438"/>
    </location>
</feature>
<feature type="region of interest" description="Disordered" evidence="2">
    <location>
        <begin position="1182"/>
        <end position="1222"/>
    </location>
</feature>
<feature type="region of interest" description="Disordered" evidence="2">
    <location>
        <begin position="1245"/>
        <end position="1275"/>
    </location>
</feature>
<protein>
    <submittedName>
        <fullName evidence="3">Uncharacterized protein</fullName>
    </submittedName>
</protein>
<evidence type="ECO:0000256" key="1">
    <source>
        <dbReference type="SAM" id="Coils"/>
    </source>
</evidence>
<feature type="coiled-coil region" evidence="1">
    <location>
        <begin position="797"/>
        <end position="1155"/>
    </location>
</feature>
<feature type="coiled-coil region" evidence="1">
    <location>
        <begin position="453"/>
        <end position="676"/>
    </location>
</feature>
<feature type="region of interest" description="Disordered" evidence="2">
    <location>
        <begin position="1566"/>
        <end position="1587"/>
    </location>
</feature>